<sequence>MDETYAYVHELLNRQMALRAKIEDSPIAGDIQFEYGHDYYQEETRCMGLRMIRDGLDKEGEKLILDFTTEHYPGNEENEKKWISKMMRYLNAITPTLIDNLLAEGYTALQSNVELPNENAIFYPIYDLNTDTKRLLFMDSNILIDLKQADAYENLQGWVYYTST</sequence>
<accession>A0ABV0C112</accession>
<dbReference type="Proteomes" id="UP001409291">
    <property type="component" value="Unassembled WGS sequence"/>
</dbReference>
<proteinExistence type="predicted"/>
<dbReference type="RefSeq" id="WP_346583096.1">
    <property type="nucleotide sequence ID" value="NZ_JBDJNQ010000014.1"/>
</dbReference>
<name>A0ABV0C112_9SPHI</name>
<keyword evidence="2" id="KW-1185">Reference proteome</keyword>
<reference evidence="1 2" key="1">
    <citation type="submission" date="2024-04" db="EMBL/GenBank/DDBJ databases">
        <title>WGS of bacteria from Torrens River.</title>
        <authorList>
            <person name="Wyrsch E.R."/>
            <person name="Drigo B."/>
        </authorList>
    </citation>
    <scope>NUCLEOTIDE SEQUENCE [LARGE SCALE GENOMIC DNA]</scope>
    <source>
        <strain evidence="1 2">TWI391</strain>
    </source>
</reference>
<comment type="caution">
    <text evidence="1">The sequence shown here is derived from an EMBL/GenBank/DDBJ whole genome shotgun (WGS) entry which is preliminary data.</text>
</comment>
<dbReference type="EMBL" id="JBDJNQ010000014">
    <property type="protein sequence ID" value="MEN5380203.1"/>
    <property type="molecule type" value="Genomic_DNA"/>
</dbReference>
<organism evidence="1 2">
    <name type="scientific">Sphingobacterium kitahiroshimense</name>
    <dbReference type="NCBI Taxonomy" id="470446"/>
    <lineage>
        <taxon>Bacteria</taxon>
        <taxon>Pseudomonadati</taxon>
        <taxon>Bacteroidota</taxon>
        <taxon>Sphingobacteriia</taxon>
        <taxon>Sphingobacteriales</taxon>
        <taxon>Sphingobacteriaceae</taxon>
        <taxon>Sphingobacterium</taxon>
    </lineage>
</organism>
<gene>
    <name evidence="1" type="ORF">ABE541_23245</name>
</gene>
<evidence type="ECO:0008006" key="3">
    <source>
        <dbReference type="Google" id="ProtNLM"/>
    </source>
</evidence>
<protein>
    <recommendedName>
        <fullName evidence="3">DUF3885 domain-containing protein</fullName>
    </recommendedName>
</protein>
<evidence type="ECO:0000313" key="1">
    <source>
        <dbReference type="EMBL" id="MEN5380203.1"/>
    </source>
</evidence>
<evidence type="ECO:0000313" key="2">
    <source>
        <dbReference type="Proteomes" id="UP001409291"/>
    </source>
</evidence>